<dbReference type="Gene3D" id="2.60.120.200">
    <property type="match status" value="1"/>
</dbReference>
<evidence type="ECO:0000256" key="1">
    <source>
        <dbReference type="ARBA" id="ARBA00022729"/>
    </source>
</evidence>
<reference evidence="6" key="1">
    <citation type="submission" date="2003-08" db="EMBL/GenBank/DDBJ databases">
        <authorList>
            <person name="Birren B."/>
            <person name="Nusbaum C."/>
            <person name="Abebe A."/>
            <person name="Abouelleil A."/>
            <person name="Adekoya E."/>
            <person name="Ait-zahra M."/>
            <person name="Allen N."/>
            <person name="Allen T."/>
            <person name="An P."/>
            <person name="Anderson M."/>
            <person name="Anderson S."/>
            <person name="Arachchi H."/>
            <person name="Armbruster J."/>
            <person name="Bachantsang P."/>
            <person name="Baldwin J."/>
            <person name="Barry A."/>
            <person name="Bayul T."/>
            <person name="Blitshsteyn B."/>
            <person name="Bloom T."/>
            <person name="Blye J."/>
            <person name="Boguslavskiy L."/>
            <person name="Borowsky M."/>
            <person name="Boukhgalter B."/>
            <person name="Brunache A."/>
            <person name="Butler J."/>
            <person name="Calixte N."/>
            <person name="Calvo S."/>
            <person name="Camarata J."/>
            <person name="Campo K."/>
            <person name="Chang J."/>
            <person name="Cheshatsang Y."/>
            <person name="Citroen M."/>
            <person name="Collymore A."/>
            <person name="Considine T."/>
            <person name="Cook A."/>
            <person name="Cooke P."/>
            <person name="Corum B."/>
            <person name="Cuomo C."/>
            <person name="David R."/>
            <person name="Dawoe T."/>
            <person name="Degray S."/>
            <person name="Dodge S."/>
            <person name="Dooley K."/>
            <person name="Dorje P."/>
            <person name="Dorjee K."/>
            <person name="Dorris L."/>
            <person name="Duffey N."/>
            <person name="Dupes A."/>
            <person name="Elkins T."/>
            <person name="Engels R."/>
            <person name="Erickson J."/>
            <person name="Farina A."/>
            <person name="Faro S."/>
            <person name="Ferreira P."/>
            <person name="Fischer H."/>
            <person name="Fitzgerald M."/>
            <person name="Foley K."/>
            <person name="Gage D."/>
            <person name="Galagan J."/>
            <person name="Gearin G."/>
            <person name="Gnerre S."/>
            <person name="Gnirke A."/>
            <person name="Goyette A."/>
            <person name="Graham J."/>
            <person name="Grandbois E."/>
            <person name="Gyaltsen K."/>
            <person name="Hafez N."/>
            <person name="Hagopian D."/>
            <person name="Hagos B."/>
            <person name="Hall J."/>
            <person name="Hatcher B."/>
            <person name="Heller A."/>
            <person name="Higgins H."/>
            <person name="Honan T."/>
            <person name="Horn A."/>
            <person name="Houde N."/>
            <person name="Hughes L."/>
            <person name="Hulme W."/>
            <person name="Husby E."/>
            <person name="Iliev I."/>
            <person name="Jaffe D."/>
            <person name="Jones C."/>
            <person name="Kamal M."/>
            <person name="Kamat A."/>
            <person name="Kamvysselis M."/>
            <person name="Karlsson E."/>
            <person name="Kells C."/>
            <person name="Kieu A."/>
            <person name="Kisner P."/>
            <person name="Kodira C."/>
            <person name="Kulbokas E."/>
            <person name="Labutti K."/>
            <person name="Lama D."/>
            <person name="Landers T."/>
            <person name="Leger J."/>
            <person name="Levine S."/>
            <person name="Lewis D."/>
            <person name="Lewis T."/>
            <person name="Lindblad-toh K."/>
            <person name="Liu X."/>
            <person name="Lokyitsang T."/>
            <person name="Lokyitsang Y."/>
            <person name="Lucien O."/>
            <person name="Lui A."/>
            <person name="Ma L.J."/>
            <person name="Mabbitt R."/>
            <person name="Macdonald J."/>
            <person name="Maclean C."/>
            <person name="Major J."/>
            <person name="Manning J."/>
            <person name="Marabella R."/>
            <person name="Maru K."/>
            <person name="Matthews C."/>
            <person name="Mauceli E."/>
            <person name="Mccarthy M."/>
            <person name="Mcdonough S."/>
            <person name="Mcghee T."/>
            <person name="Meldrim J."/>
            <person name="Meneus L."/>
            <person name="Mesirov J."/>
            <person name="Mihalev A."/>
            <person name="Mihova T."/>
            <person name="Mikkelsen T."/>
            <person name="Mlenga V."/>
            <person name="Moru K."/>
            <person name="Mozes J."/>
            <person name="Mulrain L."/>
            <person name="Munson G."/>
            <person name="Naylor J."/>
            <person name="Newes C."/>
            <person name="Nguyen C."/>
            <person name="Nguyen N."/>
            <person name="Nguyen T."/>
            <person name="Nicol R."/>
            <person name="Nielsen C."/>
            <person name="Nizzari M."/>
            <person name="Norbu C."/>
            <person name="Norbu N."/>
            <person name="O'donnell P."/>
            <person name="Okoawo O."/>
            <person name="O'leary S."/>
            <person name="Omotosho B."/>
            <person name="O'neill K."/>
            <person name="Osman S."/>
            <person name="Parker S."/>
            <person name="Perrin D."/>
            <person name="Phunkhang P."/>
            <person name="Piqani B."/>
            <person name="Purcell S."/>
            <person name="Rachupka T."/>
            <person name="Ramasamy U."/>
            <person name="Rameau R."/>
            <person name="Ray V."/>
            <person name="Raymond C."/>
            <person name="Retta R."/>
            <person name="Richardson S."/>
            <person name="Rise C."/>
            <person name="Rodriguez J."/>
            <person name="Rogers J."/>
            <person name="Rogov P."/>
            <person name="Rutman M."/>
            <person name="Schupbach R."/>
            <person name="Seaman C."/>
            <person name="Settipalli S."/>
            <person name="Sharpe T."/>
            <person name="Sheridan J."/>
            <person name="Sherpa N."/>
            <person name="Shi J."/>
            <person name="Smirnov S."/>
            <person name="Smith C."/>
            <person name="Sougnez C."/>
            <person name="Spencer B."/>
            <person name="Stalker J."/>
            <person name="Stange-thomann N."/>
            <person name="Stavropoulos S."/>
            <person name="Stetson K."/>
            <person name="Stone C."/>
            <person name="Stone S."/>
            <person name="Stubbs M."/>
            <person name="Talamas J."/>
            <person name="Tchuinga P."/>
            <person name="Tenzing P."/>
            <person name="Tesfaye S."/>
            <person name="Theodore J."/>
            <person name="Thoulutsang Y."/>
            <person name="Topham K."/>
            <person name="Towey S."/>
            <person name="Tsamla T."/>
            <person name="Tsomo N."/>
            <person name="Vallee D."/>
            <person name="Vassiliev H."/>
            <person name="Venkataraman V."/>
            <person name="Vinson J."/>
            <person name="Vo A."/>
            <person name="Wade C."/>
            <person name="Wang S."/>
            <person name="Wangchuk T."/>
            <person name="Wangdi T."/>
            <person name="Whittaker C."/>
            <person name="Wilkinson J."/>
            <person name="Wu Y."/>
            <person name="Wyman D."/>
            <person name="Yadav S."/>
            <person name="Yang S."/>
            <person name="Yang X."/>
            <person name="Yeager S."/>
            <person name="Yee E."/>
            <person name="Young G."/>
            <person name="Zainoun J."/>
            <person name="Zembeck L."/>
            <person name="Zimmer A."/>
            <person name="Zody M."/>
            <person name="Lander E."/>
        </authorList>
    </citation>
    <scope>NUCLEOTIDE SEQUENCE [LARGE SCALE GENOMIC DNA]</scope>
</reference>
<keyword evidence="6" id="KW-1185">Reference proteome</keyword>
<feature type="chain" id="PRO_5003578809" description="LamG-like jellyroll fold domain-containing protein" evidence="3">
    <location>
        <begin position="18"/>
        <end position="243"/>
    </location>
</feature>
<dbReference type="STRING" id="51511.ENSCSAVP00000013820"/>
<reference evidence="5" key="3">
    <citation type="submission" date="2025-09" db="UniProtKB">
        <authorList>
            <consortium name="Ensembl"/>
        </authorList>
    </citation>
    <scope>IDENTIFICATION</scope>
</reference>
<dbReference type="Ensembl" id="ENSCSAVT00000013980.1">
    <property type="protein sequence ID" value="ENSCSAVP00000013820.1"/>
    <property type="gene ID" value="ENSCSAVG00000008104.1"/>
</dbReference>
<evidence type="ECO:0000313" key="5">
    <source>
        <dbReference type="Ensembl" id="ENSCSAVP00000013820.1"/>
    </source>
</evidence>
<dbReference type="InterPro" id="IPR013320">
    <property type="entry name" value="ConA-like_dom_sf"/>
</dbReference>
<dbReference type="InterPro" id="IPR006558">
    <property type="entry name" value="LamG-like"/>
</dbReference>
<name>H2Z8A8_CIOSA</name>
<dbReference type="Proteomes" id="UP000007875">
    <property type="component" value="Unassembled WGS sequence"/>
</dbReference>
<proteinExistence type="predicted"/>
<dbReference type="Pfam" id="PF13385">
    <property type="entry name" value="Laminin_G_3"/>
    <property type="match status" value="1"/>
</dbReference>
<dbReference type="InParanoid" id="H2Z8A8"/>
<evidence type="ECO:0000256" key="3">
    <source>
        <dbReference type="SAM" id="SignalP"/>
    </source>
</evidence>
<dbReference type="SUPFAM" id="SSF49899">
    <property type="entry name" value="Concanavalin A-like lectins/glucanases"/>
    <property type="match status" value="1"/>
</dbReference>
<accession>H2Z8A8</accession>
<evidence type="ECO:0000313" key="6">
    <source>
        <dbReference type="Proteomes" id="UP000007875"/>
    </source>
</evidence>
<feature type="domain" description="LamG-like jellyroll fold" evidence="4">
    <location>
        <begin position="93"/>
        <end position="231"/>
    </location>
</feature>
<dbReference type="OMA" id="WTTETII"/>
<keyword evidence="2" id="KW-1015">Disulfide bond</keyword>
<dbReference type="SMART" id="SM00560">
    <property type="entry name" value="LamGL"/>
    <property type="match status" value="1"/>
</dbReference>
<reference evidence="5" key="2">
    <citation type="submission" date="2025-08" db="UniProtKB">
        <authorList>
            <consortium name="Ensembl"/>
        </authorList>
    </citation>
    <scope>IDENTIFICATION</scope>
</reference>
<dbReference type="GeneTree" id="ENSGT00390000000513"/>
<keyword evidence="1 3" id="KW-0732">Signal</keyword>
<organism evidence="5 6">
    <name type="scientific">Ciona savignyi</name>
    <name type="common">Pacific transparent sea squirt</name>
    <dbReference type="NCBI Taxonomy" id="51511"/>
    <lineage>
        <taxon>Eukaryota</taxon>
        <taxon>Metazoa</taxon>
        <taxon>Chordata</taxon>
        <taxon>Tunicata</taxon>
        <taxon>Ascidiacea</taxon>
        <taxon>Phlebobranchia</taxon>
        <taxon>Cionidae</taxon>
        <taxon>Ciona</taxon>
    </lineage>
</organism>
<evidence type="ECO:0000259" key="4">
    <source>
        <dbReference type="SMART" id="SM00560"/>
    </source>
</evidence>
<dbReference type="HOGENOM" id="CLU_1142262_0_0_1"/>
<protein>
    <recommendedName>
        <fullName evidence="4">LamG-like jellyroll fold domain-containing protein</fullName>
    </recommendedName>
</protein>
<dbReference type="AlphaFoldDB" id="H2Z8A8"/>
<feature type="signal peptide" evidence="3">
    <location>
        <begin position="1"/>
        <end position="17"/>
    </location>
</feature>
<sequence>MLRLLLVAVFCANAVSPTPNLYWSMDGINGSTLRPDIGDQVLWQGDLSTITGSASITGVKGDAINIEKSHVTIGGGSLPSSDNCIFSPANCNGGFTIAKWLNVREWQPSFLFASTFTTTVFPLTGPGFAVFPTNTNNYYSAHALLPNGTRWFSSIDRTLIPLNTWTHVTMTWSEGNGVKFYLNGTEVATYTESGTDTTTTSPTTSHLSFGADQMSIYMDELKIWFQELSPAEILRNFEDSPAG</sequence>
<evidence type="ECO:0000256" key="2">
    <source>
        <dbReference type="ARBA" id="ARBA00023157"/>
    </source>
</evidence>